<name>A0ABQ3GPT8_9GAMM</name>
<dbReference type="Gene3D" id="3.60.21.10">
    <property type="match status" value="1"/>
</dbReference>
<dbReference type="PANTHER" id="PTHR42850">
    <property type="entry name" value="METALLOPHOSPHOESTERASE"/>
    <property type="match status" value="1"/>
</dbReference>
<dbReference type="InterPro" id="IPR024654">
    <property type="entry name" value="Calcineurin-like_PHP_lpxH"/>
</dbReference>
<dbReference type="CDD" id="cd00838">
    <property type="entry name" value="MPP_superfamily"/>
    <property type="match status" value="1"/>
</dbReference>
<reference evidence="4" key="1">
    <citation type="journal article" date="2019" name="Int. J. Syst. Evol. Microbiol.">
        <title>The Global Catalogue of Microorganisms (GCM) 10K type strain sequencing project: providing services to taxonomists for standard genome sequencing and annotation.</title>
        <authorList>
            <consortium name="The Broad Institute Genomics Platform"/>
            <consortium name="The Broad Institute Genome Sequencing Center for Infectious Disease"/>
            <person name="Wu L."/>
            <person name="Ma J."/>
        </authorList>
    </citation>
    <scope>NUCLEOTIDE SEQUENCE [LARGE SCALE GENOMIC DNA]</scope>
    <source>
        <strain evidence="4">KCTC 42280</strain>
    </source>
</reference>
<dbReference type="InterPro" id="IPR029052">
    <property type="entry name" value="Metallo-depent_PP-like"/>
</dbReference>
<dbReference type="InterPro" id="IPR050126">
    <property type="entry name" value="Ap4A_hydrolase"/>
</dbReference>
<dbReference type="PIRSF" id="PIRSF000883">
    <property type="entry name" value="Pesterase_MJ0912"/>
    <property type="match status" value="1"/>
</dbReference>
<organism evidence="3 4">
    <name type="scientific">Psychrobacter glaciei</name>
    <dbReference type="NCBI Taxonomy" id="619771"/>
    <lineage>
        <taxon>Bacteria</taxon>
        <taxon>Pseudomonadati</taxon>
        <taxon>Pseudomonadota</taxon>
        <taxon>Gammaproteobacteria</taxon>
        <taxon>Moraxellales</taxon>
        <taxon>Moraxellaceae</taxon>
        <taxon>Psychrobacter</taxon>
    </lineage>
</organism>
<comment type="caution">
    <text evidence="3">The sequence shown here is derived from an EMBL/GenBank/DDBJ whole genome shotgun (WGS) entry which is preliminary data.</text>
</comment>
<evidence type="ECO:0000259" key="2">
    <source>
        <dbReference type="Pfam" id="PF12850"/>
    </source>
</evidence>
<comment type="similarity">
    <text evidence="1">Belongs to the metallophosphoesterase superfamily. YfcE family.</text>
</comment>
<evidence type="ECO:0000313" key="4">
    <source>
        <dbReference type="Proteomes" id="UP000610203"/>
    </source>
</evidence>
<protein>
    <submittedName>
        <fullName evidence="3">DNA methylase</fullName>
    </submittedName>
</protein>
<dbReference type="SUPFAM" id="SSF56300">
    <property type="entry name" value="Metallo-dependent phosphatases"/>
    <property type="match status" value="1"/>
</dbReference>
<sequence length="270" mass="29806">MSNSKNKQVTTIAAISDIHSNVFALEAVLADIKRRNINQIVNLGDILYGPIAPKDTYALLMAHQNDIITIRGNQDRQIYEATAADIADNATMAFILEDLPKAAIEWMQALPFDYHLSEDIYLCHGSPTDDMVYMLENIETGQPIVRDDADILALLNGIESAVIICGHTHIPRTVTLSTGQMIVNTGSVGYPAYEDDLPIAHKMQTYSPHASYALIKCVGAEQGTIQSTKQDTSWQVEHIKVPYDYEAAAKLAAMNGREDWAFALRTGRVL</sequence>
<gene>
    <name evidence="3" type="ORF">GCM10016272_07510</name>
</gene>
<accession>A0ABQ3GPT8</accession>
<evidence type="ECO:0000256" key="1">
    <source>
        <dbReference type="ARBA" id="ARBA00008950"/>
    </source>
</evidence>
<proteinExistence type="inferred from homology"/>
<evidence type="ECO:0000313" key="3">
    <source>
        <dbReference type="EMBL" id="GHD28333.1"/>
    </source>
</evidence>
<dbReference type="Proteomes" id="UP000610203">
    <property type="component" value="Unassembled WGS sequence"/>
</dbReference>
<dbReference type="GO" id="GO:0008168">
    <property type="term" value="F:methyltransferase activity"/>
    <property type="evidence" value="ECO:0007669"/>
    <property type="project" value="UniProtKB-KW"/>
</dbReference>
<dbReference type="InterPro" id="IPR011152">
    <property type="entry name" value="Pesterase_MJ0912"/>
</dbReference>
<feature type="domain" description="Calcineurin-like phosphoesterase" evidence="2">
    <location>
        <begin position="12"/>
        <end position="192"/>
    </location>
</feature>
<dbReference type="GO" id="GO:0032259">
    <property type="term" value="P:methylation"/>
    <property type="evidence" value="ECO:0007669"/>
    <property type="project" value="UniProtKB-KW"/>
</dbReference>
<dbReference type="EMBL" id="BMZR01000001">
    <property type="protein sequence ID" value="GHD28333.1"/>
    <property type="molecule type" value="Genomic_DNA"/>
</dbReference>
<keyword evidence="3" id="KW-0489">Methyltransferase</keyword>
<keyword evidence="4" id="KW-1185">Reference proteome</keyword>
<dbReference type="RefSeq" id="WP_189581854.1">
    <property type="nucleotide sequence ID" value="NZ_BMZR01000001.1"/>
</dbReference>
<dbReference type="PANTHER" id="PTHR42850:SF2">
    <property type="entry name" value="BLL5683 PROTEIN"/>
    <property type="match status" value="1"/>
</dbReference>
<dbReference type="Pfam" id="PF12850">
    <property type="entry name" value="Metallophos_2"/>
    <property type="match status" value="1"/>
</dbReference>
<keyword evidence="3" id="KW-0808">Transferase</keyword>